<protein>
    <submittedName>
        <fullName evidence="4">Coiled-coil domain-containing protein 169-like</fullName>
    </submittedName>
</protein>
<feature type="compositionally biased region" description="Basic and acidic residues" evidence="2">
    <location>
        <begin position="160"/>
        <end position="179"/>
    </location>
</feature>
<keyword evidence="3" id="KW-1185">Reference proteome</keyword>
<gene>
    <name evidence="4" type="primary">LOC103117558</name>
</gene>
<accession>A0ABM3WQC1</accession>
<dbReference type="RefSeq" id="XP_060038771.1">
    <property type="nucleotide sequence ID" value="XM_060182788.1"/>
</dbReference>
<dbReference type="InterPro" id="IPR028022">
    <property type="entry name" value="DUF4600"/>
</dbReference>
<dbReference type="GeneID" id="103117558"/>
<keyword evidence="1" id="KW-0175">Coiled coil</keyword>
<dbReference type="PANTHER" id="PTHR28671">
    <property type="entry name" value="COILED-COIL DOMAIN-CONTAINING PROTEIN 169"/>
    <property type="match status" value="1"/>
</dbReference>
<evidence type="ECO:0000256" key="2">
    <source>
        <dbReference type="SAM" id="MobiDB-lite"/>
    </source>
</evidence>
<dbReference type="PANTHER" id="PTHR28671:SF3">
    <property type="entry name" value="COILED-COIL DOMAIN-CONTAINING PROTEIN 169"/>
    <property type="match status" value="1"/>
</dbReference>
<reference evidence="4" key="1">
    <citation type="submission" date="2025-08" db="UniProtKB">
        <authorList>
            <consortium name="RefSeq"/>
        </authorList>
    </citation>
    <scope>IDENTIFICATION</scope>
</reference>
<name>A0ABM3WQC1_ERIEU</name>
<organism evidence="3 4">
    <name type="scientific">Erinaceus europaeus</name>
    <name type="common">Western European hedgehog</name>
    <dbReference type="NCBI Taxonomy" id="9365"/>
    <lineage>
        <taxon>Eukaryota</taxon>
        <taxon>Metazoa</taxon>
        <taxon>Chordata</taxon>
        <taxon>Craniata</taxon>
        <taxon>Vertebrata</taxon>
        <taxon>Euteleostomi</taxon>
        <taxon>Mammalia</taxon>
        <taxon>Eutheria</taxon>
        <taxon>Laurasiatheria</taxon>
        <taxon>Eulipotyphla</taxon>
        <taxon>Erinaceidae</taxon>
        <taxon>Erinaceinae</taxon>
        <taxon>Erinaceus</taxon>
    </lineage>
</organism>
<feature type="coiled-coil region" evidence="1">
    <location>
        <begin position="28"/>
        <end position="132"/>
    </location>
</feature>
<evidence type="ECO:0000313" key="4">
    <source>
        <dbReference type="RefSeq" id="XP_060038771.1"/>
    </source>
</evidence>
<evidence type="ECO:0000256" key="1">
    <source>
        <dbReference type="SAM" id="Coils"/>
    </source>
</evidence>
<dbReference type="Proteomes" id="UP001652624">
    <property type="component" value="Chromosome X"/>
</dbReference>
<evidence type="ECO:0000313" key="3">
    <source>
        <dbReference type="Proteomes" id="UP001652624"/>
    </source>
</evidence>
<sequence>MGDARRDDFKNKSIERLKLELEKEIHLKRKVQLSIREIRQKIAELETKIKAQHENNEWKVRYETQLEVNKLLEKQIAAFKEKMEKMRGNPSDRLSSIRVYERMTAESLTSILRQLEKEKRILEYQVKNCALKLEQESKAYHKADDERRICLAEIAHLTDSHHSSKRHQMDQLHRTKDNPLRTGAYTPLHQKTANVKKGSAKKSTRANHLPKLNP</sequence>
<dbReference type="Pfam" id="PF15372">
    <property type="entry name" value="DUF4600"/>
    <property type="match status" value="1"/>
</dbReference>
<proteinExistence type="predicted"/>
<feature type="region of interest" description="Disordered" evidence="2">
    <location>
        <begin position="160"/>
        <end position="214"/>
    </location>
</feature>